<dbReference type="Gene3D" id="3.20.20.70">
    <property type="entry name" value="Aldolase class I"/>
    <property type="match status" value="1"/>
</dbReference>
<evidence type="ECO:0000256" key="1">
    <source>
        <dbReference type="ARBA" id="ARBA00001255"/>
    </source>
</evidence>
<evidence type="ECO:0000256" key="4">
    <source>
        <dbReference type="ARBA" id="ARBA00049426"/>
    </source>
</evidence>
<dbReference type="SUPFAM" id="SSF51445">
    <property type="entry name" value="(Trans)glycosidases"/>
    <property type="match status" value="1"/>
</dbReference>
<keyword evidence="3" id="KW-0119">Carbohydrate metabolism</keyword>
<comment type="catalytic activity">
    <reaction evidence="1">
        <text>Hydrolysis of terminal, non-reducing alpha-D-galactose residues in alpha-D-galactosides, including galactose oligosaccharides, galactomannans and galactolipids.</text>
        <dbReference type="EC" id="3.2.1.22"/>
    </reaction>
</comment>
<evidence type="ECO:0000313" key="5">
    <source>
        <dbReference type="EMBL" id="KAH7027602.1"/>
    </source>
</evidence>
<dbReference type="GeneID" id="70189911"/>
<comment type="catalytic activity">
    <reaction evidence="4">
        <text>alpha-D-galactosyl-(1-&gt;3)-1D-myo-inositol + sucrose = raffinose + myo-inositol</text>
        <dbReference type="Rhea" id="RHEA:20161"/>
        <dbReference type="ChEBI" id="CHEBI:16634"/>
        <dbReference type="ChEBI" id="CHEBI:17268"/>
        <dbReference type="ChEBI" id="CHEBI:17505"/>
        <dbReference type="ChEBI" id="CHEBI:17992"/>
        <dbReference type="EC" id="2.4.1.82"/>
    </reaction>
</comment>
<gene>
    <name evidence="5" type="ORF">B0I36DRAFT_375395</name>
</gene>
<dbReference type="InterPro" id="IPR017853">
    <property type="entry name" value="GH"/>
</dbReference>
<keyword evidence="6" id="KW-1185">Reference proteome</keyword>
<sequence length="886" mass="98445">MAEYDFVPEFRASLATKQKSLPSETATDMVVRLASFPPLAQATVSTNEVTRFLVVIDVPNDLAEKPWEVAIWHSSGIQEWAETRLQRDQGDVLPSSLSTATLSHARLYYRTTISTDSIRNFTLKFRSHPSETWRWIKNEQGLSDGLVLRQTPPLRNITSGDLGEIVIGLNPHLRVKSAMSQCPGTQLWEIQADIEGVLHDRSSSSVVEFGRPWKTLQRWFALARLWSPWLVPRHGIDTFNLDCDAMMCAFLSEEGRHFVLLGTSDVNNVTTVIRGSSSGVVELNLRNDNEAAAAGIIIAVVGNTFDNTLAAAMYHARSVRSRMSAQEEPIDTSREVRPLWRESWYDGLGFCTWNAIGPELSSAKIESALENLANHGIQITNLIIDDGWQDVDRVGQSQYQHGWNTFDADPQSFPGGLRNTISRIRAKHPHLQQIAVWHALLGYWGGLSANGPLAKKYKTAEVTRQSSGRPDVPLDGTITIVGKDDVARFYNDFYAFLDTCGIDGVKTDVQFMVDMLQSAKERRELINEYLDAWVIAGLRHFSLRAISCMSQVPQIMFHEQMPQNRPAIVLRNSDDFYPHVPAAHPWHLWANAHNALLTQYLNAVPDWDMFQTDHEYGGFHAAARCISGGPIYITDVPGRYNIDLINQISGITTMGKTVTFRPSVVGKSIDHYSDYHDHVILKVGSYNGAAKTGTPLLGIFNVSGQTLTEIIPLSRFPGTVDNLKYIVRSHASGDISPVAKVDSPEADLVISLEVKGYDILTAFPVKSLEVSLSQSVQVANLGLIDKMTGAAALMMNEIKLVSNQRAMIDTRLMALGKLGIYISILPELSLEDDFMITILGQPIPQHSVAVQGLVLRVDLETAWKEMQLSPGWSNEVGVQVYFNVAP</sequence>
<reference evidence="5" key="1">
    <citation type="journal article" date="2021" name="Nat. Commun.">
        <title>Genetic determinants of endophytism in the Arabidopsis root mycobiome.</title>
        <authorList>
            <person name="Mesny F."/>
            <person name="Miyauchi S."/>
            <person name="Thiergart T."/>
            <person name="Pickel B."/>
            <person name="Atanasova L."/>
            <person name="Karlsson M."/>
            <person name="Huettel B."/>
            <person name="Barry K.W."/>
            <person name="Haridas S."/>
            <person name="Chen C."/>
            <person name="Bauer D."/>
            <person name="Andreopoulos W."/>
            <person name="Pangilinan J."/>
            <person name="LaButti K."/>
            <person name="Riley R."/>
            <person name="Lipzen A."/>
            <person name="Clum A."/>
            <person name="Drula E."/>
            <person name="Henrissat B."/>
            <person name="Kohler A."/>
            <person name="Grigoriev I.V."/>
            <person name="Martin F.M."/>
            <person name="Hacquard S."/>
        </authorList>
    </citation>
    <scope>NUCLEOTIDE SEQUENCE</scope>
    <source>
        <strain evidence="5">MPI-CAGE-CH-0230</strain>
    </source>
</reference>
<dbReference type="AlphaFoldDB" id="A0A9P8Y1Q9"/>
<organism evidence="5 6">
    <name type="scientific">Microdochium trichocladiopsis</name>
    <dbReference type="NCBI Taxonomy" id="1682393"/>
    <lineage>
        <taxon>Eukaryota</taxon>
        <taxon>Fungi</taxon>
        <taxon>Dikarya</taxon>
        <taxon>Ascomycota</taxon>
        <taxon>Pezizomycotina</taxon>
        <taxon>Sordariomycetes</taxon>
        <taxon>Xylariomycetidae</taxon>
        <taxon>Xylariales</taxon>
        <taxon>Microdochiaceae</taxon>
        <taxon>Microdochium</taxon>
    </lineage>
</organism>
<dbReference type="InterPro" id="IPR008811">
    <property type="entry name" value="Glycosyl_hydrolases_36"/>
</dbReference>
<dbReference type="PANTHER" id="PTHR31268">
    <property type="match status" value="1"/>
</dbReference>
<dbReference type="Pfam" id="PF05691">
    <property type="entry name" value="Raffinose_syn"/>
    <property type="match status" value="2"/>
</dbReference>
<dbReference type="RefSeq" id="XP_046010401.1">
    <property type="nucleotide sequence ID" value="XM_046160365.1"/>
</dbReference>
<dbReference type="EMBL" id="JAGTJQ010000007">
    <property type="protein sequence ID" value="KAH7027602.1"/>
    <property type="molecule type" value="Genomic_DNA"/>
</dbReference>
<evidence type="ECO:0000256" key="2">
    <source>
        <dbReference type="ARBA" id="ARBA00007240"/>
    </source>
</evidence>
<name>A0A9P8Y1Q9_9PEZI</name>
<evidence type="ECO:0000256" key="3">
    <source>
        <dbReference type="ARBA" id="ARBA00023277"/>
    </source>
</evidence>
<dbReference type="InterPro" id="IPR013785">
    <property type="entry name" value="Aldolase_TIM"/>
</dbReference>
<protein>
    <submittedName>
        <fullName evidence="5">Raffinose synthase Sip1</fullName>
    </submittedName>
</protein>
<proteinExistence type="inferred from homology"/>
<dbReference type="Proteomes" id="UP000756346">
    <property type="component" value="Unassembled WGS sequence"/>
</dbReference>
<dbReference type="GO" id="GO:0004557">
    <property type="term" value="F:alpha-galactosidase activity"/>
    <property type="evidence" value="ECO:0007669"/>
    <property type="project" value="UniProtKB-EC"/>
</dbReference>
<comment type="caution">
    <text evidence="5">The sequence shown here is derived from an EMBL/GenBank/DDBJ whole genome shotgun (WGS) entry which is preliminary data.</text>
</comment>
<accession>A0A9P8Y1Q9</accession>
<dbReference type="OrthoDB" id="4664297at2759"/>
<comment type="similarity">
    <text evidence="2">Belongs to the glycosyl hydrolases 36 family.</text>
</comment>
<evidence type="ECO:0000313" key="6">
    <source>
        <dbReference type="Proteomes" id="UP000756346"/>
    </source>
</evidence>
<dbReference type="PANTHER" id="PTHR31268:SF32">
    <property type="entry name" value="GALACTINOL--SUCROSE GALACTOSYLTRANSFERASE 2-RELATED"/>
    <property type="match status" value="1"/>
</dbReference>
<dbReference type="GO" id="GO:0047274">
    <property type="term" value="F:galactinol-sucrose galactosyltransferase activity"/>
    <property type="evidence" value="ECO:0007669"/>
    <property type="project" value="UniProtKB-EC"/>
</dbReference>